<dbReference type="EMBL" id="BJFL01000023">
    <property type="protein sequence ID" value="GDY32359.1"/>
    <property type="molecule type" value="Genomic_DNA"/>
</dbReference>
<proteinExistence type="predicted"/>
<dbReference type="PANTHER" id="PTHR42951">
    <property type="entry name" value="METALLO-BETA-LACTAMASE DOMAIN-CONTAINING"/>
    <property type="match status" value="1"/>
</dbReference>
<sequence>MAGRWVEVGDRVLVRRYRELDLSVGLVLGDGACLVVDTRGDAAQGAEWAGAIRTVTADPWTVVLTHAHFDHCFGTEAFLPCPVWAQRGCRAELAATAAEQRRVWAEHYRRTGQPETAARLAEVEPVLPERAVAERGELTLGARRVVLAHFGPGHTNHDLVVHVPDASVTFAGDLVEHGAPPDFSDADPLAWPAALDGVLEFGAAVVVPGHGEPTGTEFVAAQRAEVAELAALCRAVAEGRVRPGEAVRRSPFPEATTRTAIARTPTQSEPIPGQTWQ</sequence>
<dbReference type="PANTHER" id="PTHR42951:SF4">
    <property type="entry name" value="ACYL-COENZYME A THIOESTERASE MBLAC2"/>
    <property type="match status" value="1"/>
</dbReference>
<dbReference type="RefSeq" id="WP_137815377.1">
    <property type="nucleotide sequence ID" value="NZ_BJFL01000023.1"/>
</dbReference>
<accession>A0A4D4JDB1</accession>
<dbReference type="SUPFAM" id="SSF56281">
    <property type="entry name" value="Metallo-hydrolase/oxidoreductase"/>
    <property type="match status" value="1"/>
</dbReference>
<dbReference type="Pfam" id="PF00753">
    <property type="entry name" value="Lactamase_B"/>
    <property type="match status" value="1"/>
</dbReference>
<organism evidence="2 3">
    <name type="scientific">Gandjariella thermophila</name>
    <dbReference type="NCBI Taxonomy" id="1931992"/>
    <lineage>
        <taxon>Bacteria</taxon>
        <taxon>Bacillati</taxon>
        <taxon>Actinomycetota</taxon>
        <taxon>Actinomycetes</taxon>
        <taxon>Pseudonocardiales</taxon>
        <taxon>Pseudonocardiaceae</taxon>
        <taxon>Gandjariella</taxon>
    </lineage>
</organism>
<dbReference type="CDD" id="cd16282">
    <property type="entry name" value="metallo-hydrolase-like_MBL-fold"/>
    <property type="match status" value="1"/>
</dbReference>
<protein>
    <submittedName>
        <fullName evidence="2">MBL fold metallo-hydrolase</fullName>
    </submittedName>
</protein>
<keyword evidence="3" id="KW-1185">Reference proteome</keyword>
<feature type="domain" description="Metallo-beta-lactamase" evidence="1">
    <location>
        <begin position="21"/>
        <end position="210"/>
    </location>
</feature>
<dbReference type="SMART" id="SM00849">
    <property type="entry name" value="Lactamase_B"/>
    <property type="match status" value="1"/>
</dbReference>
<dbReference type="GO" id="GO:0016787">
    <property type="term" value="F:hydrolase activity"/>
    <property type="evidence" value="ECO:0007669"/>
    <property type="project" value="UniProtKB-KW"/>
</dbReference>
<evidence type="ECO:0000259" key="1">
    <source>
        <dbReference type="SMART" id="SM00849"/>
    </source>
</evidence>
<dbReference type="AlphaFoldDB" id="A0A4D4JDB1"/>
<dbReference type="OrthoDB" id="2273115at2"/>
<keyword evidence="2" id="KW-0378">Hydrolase</keyword>
<reference evidence="3" key="1">
    <citation type="submission" date="2019-04" db="EMBL/GenBank/DDBJ databases">
        <title>Draft genome sequence of Pseudonocardiaceae bacterium SL3-2-4.</title>
        <authorList>
            <person name="Ningsih F."/>
            <person name="Yokota A."/>
            <person name="Sakai Y."/>
            <person name="Nanatani K."/>
            <person name="Yabe S."/>
            <person name="Oetari A."/>
            <person name="Sjamsuridzal W."/>
        </authorList>
    </citation>
    <scope>NUCLEOTIDE SEQUENCE [LARGE SCALE GENOMIC DNA]</scope>
    <source>
        <strain evidence="3">SL3-2-4</strain>
    </source>
</reference>
<dbReference type="InterPro" id="IPR050855">
    <property type="entry name" value="NDM-1-like"/>
</dbReference>
<dbReference type="InterPro" id="IPR001279">
    <property type="entry name" value="Metallo-B-lactamas"/>
</dbReference>
<gene>
    <name evidence="2" type="ORF">GTS_39920</name>
</gene>
<evidence type="ECO:0000313" key="3">
    <source>
        <dbReference type="Proteomes" id="UP000298860"/>
    </source>
</evidence>
<evidence type="ECO:0000313" key="2">
    <source>
        <dbReference type="EMBL" id="GDY32359.1"/>
    </source>
</evidence>
<dbReference type="Proteomes" id="UP000298860">
    <property type="component" value="Unassembled WGS sequence"/>
</dbReference>
<dbReference type="Gene3D" id="3.60.15.10">
    <property type="entry name" value="Ribonuclease Z/Hydroxyacylglutathione hydrolase-like"/>
    <property type="match status" value="1"/>
</dbReference>
<dbReference type="InterPro" id="IPR036866">
    <property type="entry name" value="RibonucZ/Hydroxyglut_hydro"/>
</dbReference>
<name>A0A4D4JDB1_9PSEU</name>
<comment type="caution">
    <text evidence="2">The sequence shown here is derived from an EMBL/GenBank/DDBJ whole genome shotgun (WGS) entry which is preliminary data.</text>
</comment>